<dbReference type="GO" id="GO:0005391">
    <property type="term" value="F:P-type sodium:potassium-exchanging transporter activity"/>
    <property type="evidence" value="ECO:0007669"/>
    <property type="project" value="TreeGrafter"/>
</dbReference>
<dbReference type="InterPro" id="IPR004014">
    <property type="entry name" value="ATPase_P-typ_cation-transptr_N"/>
</dbReference>
<dbReference type="SUPFAM" id="SSF81653">
    <property type="entry name" value="Calcium ATPase, transduction domain A"/>
    <property type="match status" value="1"/>
</dbReference>
<dbReference type="InterPro" id="IPR059000">
    <property type="entry name" value="ATPase_P-type_domA"/>
</dbReference>
<feature type="domain" description="Cation-transporting P-type ATPase N-terminal" evidence="5">
    <location>
        <begin position="35"/>
        <end position="71"/>
    </location>
</feature>
<dbReference type="InterPro" id="IPR050510">
    <property type="entry name" value="Cation_transp_ATPase_P-type"/>
</dbReference>
<dbReference type="GO" id="GO:1990573">
    <property type="term" value="P:potassium ion import across plasma membrane"/>
    <property type="evidence" value="ECO:0007669"/>
    <property type="project" value="TreeGrafter"/>
</dbReference>
<protein>
    <recommendedName>
        <fullName evidence="8">Cation-transporting P-type ATPase N-terminal domain-containing protein</fullName>
    </recommendedName>
</protein>
<accession>A0A9N7JKI6</accession>
<dbReference type="GO" id="GO:1902600">
    <property type="term" value="P:proton transmembrane transport"/>
    <property type="evidence" value="ECO:0007669"/>
    <property type="project" value="TreeGrafter"/>
</dbReference>
<keyword evidence="3" id="KW-0472">Membrane</keyword>
<reference evidence="6 7" key="1">
    <citation type="submission" date="2017-09" db="EMBL/GenBank/DDBJ databases">
        <authorList>
            <person name="Thomas P."/>
            <person name="Seyboldt C."/>
        </authorList>
    </citation>
    <scope>NUCLEOTIDE SEQUENCE [LARGE SCALE GENOMIC DNA]</scope>
    <source>
        <strain evidence="6 7">DSM 7534</strain>
    </source>
</reference>
<dbReference type="GO" id="GO:0030007">
    <property type="term" value="P:intracellular potassium ion homeostasis"/>
    <property type="evidence" value="ECO:0007669"/>
    <property type="project" value="TreeGrafter"/>
</dbReference>
<evidence type="ECO:0000259" key="5">
    <source>
        <dbReference type="Pfam" id="PF00690"/>
    </source>
</evidence>
<dbReference type="GO" id="GO:0006883">
    <property type="term" value="P:intracellular sodium ion homeostasis"/>
    <property type="evidence" value="ECO:0007669"/>
    <property type="project" value="TreeGrafter"/>
</dbReference>
<comment type="subcellular location">
    <subcellularLocation>
        <location evidence="1">Cell membrane</location>
        <topology evidence="1">Multi-pass membrane protein</topology>
    </subcellularLocation>
</comment>
<dbReference type="Proteomes" id="UP000280586">
    <property type="component" value="Chromosome"/>
</dbReference>
<dbReference type="PANTHER" id="PTHR43294">
    <property type="entry name" value="SODIUM/POTASSIUM-TRANSPORTING ATPASE SUBUNIT ALPHA"/>
    <property type="match status" value="1"/>
</dbReference>
<dbReference type="EMBL" id="CP023671">
    <property type="protein sequence ID" value="AYE33577.1"/>
    <property type="molecule type" value="Genomic_DNA"/>
</dbReference>
<evidence type="ECO:0008006" key="8">
    <source>
        <dbReference type="Google" id="ProtNLM"/>
    </source>
</evidence>
<evidence type="ECO:0000313" key="7">
    <source>
        <dbReference type="Proteomes" id="UP000280586"/>
    </source>
</evidence>
<dbReference type="GO" id="GO:0005886">
    <property type="term" value="C:plasma membrane"/>
    <property type="evidence" value="ECO:0007669"/>
    <property type="project" value="UniProtKB-SubCell"/>
</dbReference>
<dbReference type="KEGG" id="csep:CP523_03390"/>
<sequence>MLKVIFIYYCNLGGMGMVNGRNSNISIDKLIRFSKININDVYRILKTSIRGISNEEAELRRKKYGENKIENSLKEIKEKKYYKVTREGAEILVSVEYLTIGDVIHLNIGEYVPADVRIIHCNNLYISEYTLTGRDTLVKKHENIRGDYYLNKKITELDNICLKGTEIVKGTALGIVIAIGNNTYYSKNKSLSNFIIKRKNKKGIIRIKDMIKLLEA</sequence>
<dbReference type="Gene3D" id="2.70.150.10">
    <property type="entry name" value="Calcium-transporting ATPase, cytoplasmic transduction domain A"/>
    <property type="match status" value="1"/>
</dbReference>
<dbReference type="OrthoDB" id="1873403at2"/>
<dbReference type="InterPro" id="IPR008250">
    <property type="entry name" value="ATPase_P-typ_transduc_dom_A_sf"/>
</dbReference>
<evidence type="ECO:0000256" key="2">
    <source>
        <dbReference type="ARBA" id="ARBA00005675"/>
    </source>
</evidence>
<dbReference type="Pfam" id="PF00690">
    <property type="entry name" value="Cation_ATPase_N"/>
    <property type="match status" value="1"/>
</dbReference>
<feature type="domain" description="P-type ATPase A" evidence="4">
    <location>
        <begin position="81"/>
        <end position="188"/>
    </location>
</feature>
<dbReference type="SUPFAM" id="SSF81665">
    <property type="entry name" value="Calcium ATPase, transmembrane domain M"/>
    <property type="match status" value="1"/>
</dbReference>
<evidence type="ECO:0000256" key="3">
    <source>
        <dbReference type="ARBA" id="ARBA00022475"/>
    </source>
</evidence>
<dbReference type="Pfam" id="PF00122">
    <property type="entry name" value="E1-E2_ATPase"/>
    <property type="match status" value="1"/>
</dbReference>
<keyword evidence="3" id="KW-1003">Cell membrane</keyword>
<dbReference type="GO" id="GO:0036376">
    <property type="term" value="P:sodium ion export across plasma membrane"/>
    <property type="evidence" value="ECO:0007669"/>
    <property type="project" value="TreeGrafter"/>
</dbReference>
<evidence type="ECO:0000313" key="6">
    <source>
        <dbReference type="EMBL" id="AYE33577.1"/>
    </source>
</evidence>
<gene>
    <name evidence="6" type="ORF">CP523_03390</name>
</gene>
<dbReference type="InterPro" id="IPR023298">
    <property type="entry name" value="ATPase_P-typ_TM_dom_sf"/>
</dbReference>
<name>A0A9N7JKI6_CLOSE</name>
<organism evidence="6 7">
    <name type="scientific">Clostridium septicum</name>
    <dbReference type="NCBI Taxonomy" id="1504"/>
    <lineage>
        <taxon>Bacteria</taxon>
        <taxon>Bacillati</taxon>
        <taxon>Bacillota</taxon>
        <taxon>Clostridia</taxon>
        <taxon>Eubacteriales</taxon>
        <taxon>Clostridiaceae</taxon>
        <taxon>Clostridium</taxon>
    </lineage>
</organism>
<proteinExistence type="inferred from homology"/>
<evidence type="ECO:0000256" key="1">
    <source>
        <dbReference type="ARBA" id="ARBA00004651"/>
    </source>
</evidence>
<comment type="similarity">
    <text evidence="2">Belongs to the cation transport ATPase (P-type) (TC 3.A.3) family. Type IIA subfamily.</text>
</comment>
<evidence type="ECO:0000259" key="4">
    <source>
        <dbReference type="Pfam" id="PF00122"/>
    </source>
</evidence>
<dbReference type="AlphaFoldDB" id="A0A9N7JKI6"/>
<dbReference type="PANTHER" id="PTHR43294:SF21">
    <property type="entry name" value="CATION TRANSPORTING ATPASE"/>
    <property type="match status" value="1"/>
</dbReference>